<gene>
    <name evidence="1" type="ORF">ATB53_00365</name>
</gene>
<evidence type="ECO:0000313" key="1">
    <source>
        <dbReference type="EMBL" id="KWV17168.1"/>
    </source>
</evidence>
<dbReference type="SUPFAM" id="SSF143100">
    <property type="entry name" value="TTHA1013/TTHA0281-like"/>
    <property type="match status" value="1"/>
</dbReference>
<evidence type="ECO:0008006" key="3">
    <source>
        <dbReference type="Google" id="ProtNLM"/>
    </source>
</evidence>
<protein>
    <recommendedName>
        <fullName evidence="3">DUF1902 domain-containing protein</fullName>
    </recommendedName>
</protein>
<dbReference type="AlphaFoldDB" id="A0A109HRS6"/>
<dbReference type="InterPro" id="IPR035069">
    <property type="entry name" value="TTHA1013/TTHA0281-like"/>
</dbReference>
<organism evidence="1 2">
    <name type="scientific">Xanthomonas campestris pv. translucens</name>
    <dbReference type="NCBI Taxonomy" id="343"/>
    <lineage>
        <taxon>Bacteria</taxon>
        <taxon>Pseudomonadati</taxon>
        <taxon>Pseudomonadota</taxon>
        <taxon>Gammaproteobacteria</taxon>
        <taxon>Lysobacterales</taxon>
        <taxon>Lysobacteraceae</taxon>
        <taxon>Xanthomonas</taxon>
        <taxon>Xanthomonas translucens group</taxon>
    </lineage>
</organism>
<sequence>MRPKQLVVRCYAKLDGDVWVAFCVDFSLGAQADTLEEAKRKLDEQIKEYVYDALVGDDRQHAEYLLTRRAPLSFWIEYYSIQTVYKLLRFMHVRKQVQSRPFKEVLPRVPAIC</sequence>
<reference evidence="1 2" key="1">
    <citation type="submission" date="2015-11" db="EMBL/GenBank/DDBJ databases">
        <title>Long Read and Single Molecule DNA Sequencing Simplifies Genome Assembly and TAL Effector Gene Analysis of Xanthomonas translucens.</title>
        <authorList>
            <person name="Peng Z."/>
            <person name="Hu Y."/>
            <person name="Xie J."/>
            <person name="Potnis N."/>
            <person name="Akhunova A."/>
            <person name="Jones J."/>
            <person name="Liu Z."/>
            <person name="White F."/>
            <person name="Liu S."/>
        </authorList>
    </citation>
    <scope>NUCLEOTIDE SEQUENCE [LARGE SCALE GENOMIC DNA]</scope>
    <source>
        <strain evidence="1 2">B1</strain>
    </source>
</reference>
<dbReference type="RefSeq" id="WP_060747634.1">
    <property type="nucleotide sequence ID" value="NZ_CP093447.1"/>
</dbReference>
<evidence type="ECO:0000313" key="2">
    <source>
        <dbReference type="Proteomes" id="UP000055854"/>
    </source>
</evidence>
<dbReference type="EMBL" id="LNTA01000001">
    <property type="protein sequence ID" value="KWV17168.1"/>
    <property type="molecule type" value="Genomic_DNA"/>
</dbReference>
<proteinExistence type="predicted"/>
<name>A0A109HRS6_XANCT</name>
<comment type="caution">
    <text evidence="1">The sequence shown here is derived from an EMBL/GenBank/DDBJ whole genome shotgun (WGS) entry which is preliminary data.</text>
</comment>
<dbReference type="Proteomes" id="UP000055854">
    <property type="component" value="Unassembled WGS sequence"/>
</dbReference>
<accession>A0A109HRS6</accession>
<dbReference type="OrthoDB" id="8452823at2"/>